<dbReference type="RefSeq" id="WP_013138445.1">
    <property type="nucleotide sequence ID" value="NC_014168.1"/>
</dbReference>
<dbReference type="AlphaFoldDB" id="D6Z7R2"/>
<gene>
    <name evidence="1" type="ordered locus">Srot_1529</name>
</gene>
<organism evidence="1 2">
    <name type="scientific">Segniliparus rotundus (strain ATCC BAA-972 / CDC 1076 / CIP 108378 / DSM 44985 / JCM 13578)</name>
    <dbReference type="NCBI Taxonomy" id="640132"/>
    <lineage>
        <taxon>Bacteria</taxon>
        <taxon>Bacillati</taxon>
        <taxon>Actinomycetota</taxon>
        <taxon>Actinomycetes</taxon>
        <taxon>Mycobacteriales</taxon>
        <taxon>Segniliparaceae</taxon>
        <taxon>Segniliparus</taxon>
    </lineage>
</organism>
<dbReference type="STRING" id="640132.Srot_1529"/>
<proteinExistence type="predicted"/>
<dbReference type="EMBL" id="CP001958">
    <property type="protein sequence ID" value="ADG97992.1"/>
    <property type="molecule type" value="Genomic_DNA"/>
</dbReference>
<evidence type="ECO:0000313" key="2">
    <source>
        <dbReference type="Proteomes" id="UP000002247"/>
    </source>
</evidence>
<evidence type="ECO:0000313" key="1">
    <source>
        <dbReference type="EMBL" id="ADG97992.1"/>
    </source>
</evidence>
<dbReference type="KEGG" id="srt:Srot_1529"/>
<sequence>MAPEQPEAREPLGFEERRRVLAEVVPAIVGEGVSPCGRVRAYVGHECELLRLEWDWERLKEQLAGKRGSMNELVGAQELAQLVEYAVIVAVNDRQVKVTDAFHLPAPTRAALAEGYRDEYWSLPEHLRPDSEDEYVRERLAAHGPKPDPQGQAEADIAASRERFGAVVAELESDPGKIRASEPGVVLPAGVAEAKEDAARFVERLSQLDPQKARFEGKDDEHAPSVIVVATFQSPFGLWLHPDVFSRVGSKLDKAIIKCAAGAKAKLAASIRVAGEESDDFKP</sequence>
<keyword evidence="2" id="KW-1185">Reference proteome</keyword>
<dbReference type="HOGENOM" id="CLU_966096_0_0_11"/>
<reference evidence="1 2" key="1">
    <citation type="journal article" date="2010" name="Stand. Genomic Sci.">
        <title>Complete genome sequence of Segniliparus rotundus type strain (CDC 1076).</title>
        <authorList>
            <person name="Sikorski J."/>
            <person name="Lapidus A."/>
            <person name="Copeland A."/>
            <person name="Misra M."/>
            <person name="Glavina Del Rio T."/>
            <person name="Nolan M."/>
            <person name="Lucas S."/>
            <person name="Chen F."/>
            <person name="Tice H."/>
            <person name="Cheng J.F."/>
            <person name="Jando M."/>
            <person name="Schneider S."/>
            <person name="Bruce D."/>
            <person name="Goodwin L."/>
            <person name="Pitluck S."/>
            <person name="Liolios K."/>
            <person name="Mikhailova N."/>
            <person name="Pati A."/>
            <person name="Ivanova N."/>
            <person name="Mavromatis K."/>
            <person name="Chen A."/>
            <person name="Palaniappan K."/>
            <person name="Chertkov O."/>
            <person name="Land M."/>
            <person name="Hauser L."/>
            <person name="Chang Y.J."/>
            <person name="Jeffries C.D."/>
            <person name="Brettin T."/>
            <person name="Detter J.C."/>
            <person name="Han C."/>
            <person name="Rohde M."/>
            <person name="Goker M."/>
            <person name="Bristow J."/>
            <person name="Eisen J.A."/>
            <person name="Markowitz V."/>
            <person name="Hugenholtz P."/>
            <person name="Kyrpides N.C."/>
            <person name="Klenk H.P."/>
        </authorList>
    </citation>
    <scope>NUCLEOTIDE SEQUENCE [LARGE SCALE GENOMIC DNA]</scope>
    <source>
        <strain evidence="2">ATCC BAA-972 / CDC 1076 / CIP 108378 / DSM 44985 / JCM 13578</strain>
    </source>
</reference>
<name>D6Z7R2_SEGRD</name>
<protein>
    <submittedName>
        <fullName evidence="1">Uncharacterized protein</fullName>
    </submittedName>
</protein>
<accession>D6Z7R2</accession>
<dbReference type="OrthoDB" id="3828153at2"/>
<dbReference type="Proteomes" id="UP000002247">
    <property type="component" value="Chromosome"/>
</dbReference>